<dbReference type="GO" id="GO:0005518">
    <property type="term" value="F:collagen binding"/>
    <property type="evidence" value="ECO:0007669"/>
    <property type="project" value="TreeGrafter"/>
</dbReference>
<dbReference type="PANTHER" id="PTHR13986:SF3">
    <property type="entry name" value="CARTILAGE-ASSOCIATED PROTEIN"/>
    <property type="match status" value="1"/>
</dbReference>
<keyword evidence="6" id="KW-1185">Reference proteome</keyword>
<dbReference type="GO" id="GO:0030199">
    <property type="term" value="P:collagen fibril organization"/>
    <property type="evidence" value="ECO:0007669"/>
    <property type="project" value="TreeGrafter"/>
</dbReference>
<dbReference type="Gene3D" id="1.25.40.10">
    <property type="entry name" value="Tetratricopeptide repeat domain"/>
    <property type="match status" value="2"/>
</dbReference>
<name>A0AAV9RG40_9TELE</name>
<dbReference type="InterPro" id="IPR056585">
    <property type="entry name" value="Leprecan_dom"/>
</dbReference>
<evidence type="ECO:0000256" key="3">
    <source>
        <dbReference type="ARBA" id="ARBA00023180"/>
    </source>
</evidence>
<dbReference type="InterPro" id="IPR011990">
    <property type="entry name" value="TPR-like_helical_dom_sf"/>
</dbReference>
<accession>A0AAV9RG40</accession>
<keyword evidence="3" id="KW-0325">Glycoprotein</keyword>
<evidence type="ECO:0000256" key="2">
    <source>
        <dbReference type="ARBA" id="ARBA00022729"/>
    </source>
</evidence>
<dbReference type="AlphaFoldDB" id="A0AAV9RG40"/>
<proteinExistence type="inferred from homology"/>
<sequence>MEKAIRNKATVRDVKVQCRLQCANQTVFGEPLVGLELPFPGAGSVEDLSFFQKILKRADCVNSCETEKLGSLTLHQVSEEVELEFGKRTPYNYLQVAYFKIDKLDKAVAAAHTFFQANPDHMEMKQNLEYYRMMARVEEENFKDLEAKPHMAEFLMGKSFYSDDSFGLAAQHFEKALGEYFTANKECRALCEGGYRFDGYTYMEYSADLFQAMTDHYMQLLNCKQHCPVELASAAGREGPFEDFLPSHFNYLQFSYYNSEKYEQAIECAKTFLLFHPENEMMTQNLNYYSAVLGKDKAAAISARQVTAEFLSDLVLDSD</sequence>
<dbReference type="Pfam" id="PF23557">
    <property type="entry name" value="TPR_leprecan"/>
    <property type="match status" value="1"/>
</dbReference>
<dbReference type="InterPro" id="IPR052284">
    <property type="entry name" value="Collagen_mod_leprecan"/>
</dbReference>
<feature type="domain" description="Leprecan-like alpha-helical" evidence="4">
    <location>
        <begin position="1"/>
        <end position="293"/>
    </location>
</feature>
<organism evidence="5 6">
    <name type="scientific">Crenichthys baileyi</name>
    <name type="common">White River springfish</name>
    <dbReference type="NCBI Taxonomy" id="28760"/>
    <lineage>
        <taxon>Eukaryota</taxon>
        <taxon>Metazoa</taxon>
        <taxon>Chordata</taxon>
        <taxon>Craniata</taxon>
        <taxon>Vertebrata</taxon>
        <taxon>Euteleostomi</taxon>
        <taxon>Actinopterygii</taxon>
        <taxon>Neopterygii</taxon>
        <taxon>Teleostei</taxon>
        <taxon>Neoteleostei</taxon>
        <taxon>Acanthomorphata</taxon>
        <taxon>Ovalentaria</taxon>
        <taxon>Atherinomorphae</taxon>
        <taxon>Cyprinodontiformes</taxon>
        <taxon>Goodeidae</taxon>
        <taxon>Crenichthys</taxon>
    </lineage>
</organism>
<evidence type="ECO:0000313" key="5">
    <source>
        <dbReference type="EMBL" id="KAK5607989.1"/>
    </source>
</evidence>
<reference evidence="5 6" key="1">
    <citation type="submission" date="2021-06" db="EMBL/GenBank/DDBJ databases">
        <authorList>
            <person name="Palmer J.M."/>
        </authorList>
    </citation>
    <scope>NUCLEOTIDE SEQUENCE [LARGE SCALE GENOMIC DNA]</scope>
    <source>
        <strain evidence="5 6">MEX-2019</strain>
        <tissue evidence="5">Muscle</tissue>
    </source>
</reference>
<dbReference type="PANTHER" id="PTHR13986">
    <property type="entry name" value="PROTEIN LYSINE HYDROXYLATION COMPLEX COMPONENT"/>
    <property type="match status" value="1"/>
</dbReference>
<gene>
    <name evidence="5" type="ORF">CRENBAI_006880</name>
</gene>
<protein>
    <recommendedName>
        <fullName evidence="4">Leprecan-like alpha-helical domain-containing protein</fullName>
    </recommendedName>
</protein>
<keyword evidence="2" id="KW-0732">Signal</keyword>
<evidence type="ECO:0000259" key="4">
    <source>
        <dbReference type="Pfam" id="PF23557"/>
    </source>
</evidence>
<comment type="caution">
    <text evidence="5">The sequence shown here is derived from an EMBL/GenBank/DDBJ whole genome shotgun (WGS) entry which is preliminary data.</text>
</comment>
<dbReference type="Proteomes" id="UP001311232">
    <property type="component" value="Unassembled WGS sequence"/>
</dbReference>
<dbReference type="GO" id="GO:0005783">
    <property type="term" value="C:endoplasmic reticulum"/>
    <property type="evidence" value="ECO:0007669"/>
    <property type="project" value="TreeGrafter"/>
</dbReference>
<dbReference type="EMBL" id="JAHHUM010001882">
    <property type="protein sequence ID" value="KAK5607989.1"/>
    <property type="molecule type" value="Genomic_DNA"/>
</dbReference>
<comment type="similarity">
    <text evidence="1">Belongs to the leprecan family.</text>
</comment>
<evidence type="ECO:0000256" key="1">
    <source>
        <dbReference type="ARBA" id="ARBA00006487"/>
    </source>
</evidence>
<evidence type="ECO:0000313" key="6">
    <source>
        <dbReference type="Proteomes" id="UP001311232"/>
    </source>
</evidence>